<feature type="transmembrane region" description="Helical" evidence="2">
    <location>
        <begin position="53"/>
        <end position="75"/>
    </location>
</feature>
<protein>
    <submittedName>
        <fullName evidence="3">Uncharacterized protein</fullName>
    </submittedName>
</protein>
<keyword evidence="2" id="KW-0472">Membrane</keyword>
<reference evidence="3" key="2">
    <citation type="submission" date="2020-08" db="EMBL/GenBank/DDBJ databases">
        <title>Plant Genome Project.</title>
        <authorList>
            <person name="Zhang R.-G."/>
        </authorList>
    </citation>
    <scope>NUCLEOTIDE SEQUENCE</scope>
    <source>
        <strain evidence="3">Huo1</strain>
        <tissue evidence="3">Leaf</tissue>
    </source>
</reference>
<evidence type="ECO:0000256" key="1">
    <source>
        <dbReference type="SAM" id="MobiDB-lite"/>
    </source>
</evidence>
<dbReference type="Proteomes" id="UP000298416">
    <property type="component" value="Unassembled WGS sequence"/>
</dbReference>
<evidence type="ECO:0000256" key="2">
    <source>
        <dbReference type="SAM" id="Phobius"/>
    </source>
</evidence>
<dbReference type="EMBL" id="PNBA02000016">
    <property type="protein sequence ID" value="KAG6396512.1"/>
    <property type="molecule type" value="Genomic_DNA"/>
</dbReference>
<keyword evidence="2" id="KW-0812">Transmembrane</keyword>
<organism evidence="3">
    <name type="scientific">Salvia splendens</name>
    <name type="common">Scarlet sage</name>
    <dbReference type="NCBI Taxonomy" id="180675"/>
    <lineage>
        <taxon>Eukaryota</taxon>
        <taxon>Viridiplantae</taxon>
        <taxon>Streptophyta</taxon>
        <taxon>Embryophyta</taxon>
        <taxon>Tracheophyta</taxon>
        <taxon>Spermatophyta</taxon>
        <taxon>Magnoliopsida</taxon>
        <taxon>eudicotyledons</taxon>
        <taxon>Gunneridae</taxon>
        <taxon>Pentapetalae</taxon>
        <taxon>asterids</taxon>
        <taxon>lamiids</taxon>
        <taxon>Lamiales</taxon>
        <taxon>Lamiaceae</taxon>
        <taxon>Nepetoideae</taxon>
        <taxon>Mentheae</taxon>
        <taxon>Salviinae</taxon>
        <taxon>Salvia</taxon>
        <taxon>Salvia subgen. Calosphace</taxon>
        <taxon>core Calosphace</taxon>
    </lineage>
</organism>
<comment type="caution">
    <text evidence="3">The sequence shown here is derived from an EMBL/GenBank/DDBJ whole genome shotgun (WGS) entry which is preliminary data.</text>
</comment>
<name>A0A8X8Z9P0_SALSN</name>
<keyword evidence="2" id="KW-1133">Transmembrane helix</keyword>
<keyword evidence="4" id="KW-1185">Reference proteome</keyword>
<evidence type="ECO:0000313" key="4">
    <source>
        <dbReference type="Proteomes" id="UP000298416"/>
    </source>
</evidence>
<feature type="compositionally biased region" description="Polar residues" evidence="1">
    <location>
        <begin position="1"/>
        <end position="21"/>
    </location>
</feature>
<reference evidence="3" key="1">
    <citation type="submission" date="2018-01" db="EMBL/GenBank/DDBJ databases">
        <authorList>
            <person name="Mao J.F."/>
        </authorList>
    </citation>
    <scope>NUCLEOTIDE SEQUENCE</scope>
    <source>
        <strain evidence="3">Huo1</strain>
        <tissue evidence="3">Leaf</tissue>
    </source>
</reference>
<dbReference type="AlphaFoldDB" id="A0A8X8Z9P0"/>
<accession>A0A8X8Z9P0</accession>
<sequence length="87" mass="9761">MFHASRQQQIDSMARSQNSGSGERRRKAGCDCLTGYTVISYNSAEFSSAMLNLIPGFTFMLAVVFRLLIMPNVVLKSISGFSFMRRK</sequence>
<evidence type="ECO:0000313" key="3">
    <source>
        <dbReference type="EMBL" id="KAG6396512.1"/>
    </source>
</evidence>
<proteinExistence type="predicted"/>
<feature type="region of interest" description="Disordered" evidence="1">
    <location>
        <begin position="1"/>
        <end position="27"/>
    </location>
</feature>
<gene>
    <name evidence="3" type="ORF">SASPL_142663</name>
</gene>